<gene>
    <name evidence="1" type="ORF">Focb16_v008162</name>
</gene>
<name>A0A559LW64_FUSOC</name>
<evidence type="ECO:0000313" key="2">
    <source>
        <dbReference type="Proteomes" id="UP000320707"/>
    </source>
</evidence>
<accession>A0A559LW64</accession>
<dbReference type="EMBL" id="SRMI01000001">
    <property type="protein sequence ID" value="TVY79616.1"/>
    <property type="molecule type" value="Genomic_DNA"/>
</dbReference>
<reference evidence="1 2" key="1">
    <citation type="journal article" date="2019" name="Microbiol. Resour. Announc.">
        <title>High-quality draft genome sequence of Fusarium oxysporum f. sp. cubense strain 160527, a causal agent of Panama disease.</title>
        <authorList>
            <person name="Asai S."/>
            <person name="Ayukawa Y."/>
            <person name="Gan P."/>
            <person name="Masuda S."/>
            <person name="Komatsu K."/>
            <person name="Shirasu K."/>
            <person name="Arie T."/>
        </authorList>
    </citation>
    <scope>NUCLEOTIDE SEQUENCE [LARGE SCALE GENOMIC DNA]</scope>
    <source>
        <strain evidence="1 2">160527</strain>
    </source>
</reference>
<dbReference type="AlphaFoldDB" id="A0A559LW64"/>
<dbReference type="Proteomes" id="UP000320707">
    <property type="component" value="Unassembled WGS sequence"/>
</dbReference>
<comment type="caution">
    <text evidence="1">The sequence shown here is derived from an EMBL/GenBank/DDBJ whole genome shotgun (WGS) entry which is preliminary data.</text>
</comment>
<evidence type="ECO:0000313" key="1">
    <source>
        <dbReference type="EMBL" id="TVY79616.1"/>
    </source>
</evidence>
<proteinExistence type="predicted"/>
<organism evidence="1 2">
    <name type="scientific">Fusarium oxysporum f. sp. cubense</name>
    <dbReference type="NCBI Taxonomy" id="61366"/>
    <lineage>
        <taxon>Eukaryota</taxon>
        <taxon>Fungi</taxon>
        <taxon>Dikarya</taxon>
        <taxon>Ascomycota</taxon>
        <taxon>Pezizomycotina</taxon>
        <taxon>Sordariomycetes</taxon>
        <taxon>Hypocreomycetidae</taxon>
        <taxon>Hypocreales</taxon>
        <taxon>Nectriaceae</taxon>
        <taxon>Fusarium</taxon>
        <taxon>Fusarium oxysporum species complex</taxon>
    </lineage>
</organism>
<protein>
    <submittedName>
        <fullName evidence="1">Uncharacterized protein</fullName>
    </submittedName>
</protein>
<sequence>MYLATHIWGGQPGRGPEIATLKHCDIEQLPKNIFVFDGQVVIITDRDKSKGLSGGTGGRKVARFLPEHLSRMMVAYIAWLLLFEKVLHRLAGIRGPSDLLDPWIWKSAEKGIWDTAILSKQLALISGVEIGAWLTVLSYRHVAVEMGRKIKGLIIRQMDLEAAEADSDNEVADPITGERRRQPRVEYVWDSQATHGSRIARGYYGVNLQFPN</sequence>